<reference evidence="2 4" key="1">
    <citation type="journal article" date="2016" name="Genome Announc.">
        <title>Draft Genome Sequences of Five Rapidly Growing Mycobacterium Species, M. thermoresistibile, M. fortuitum subsp. acetamidolyticum, M. canariasense, M. brisbanense, and M. novocastrense.</title>
        <authorList>
            <person name="Katahira K."/>
            <person name="Ogura Y."/>
            <person name="Gotoh Y."/>
            <person name="Hayashi T."/>
        </authorList>
    </citation>
    <scope>NUCLEOTIDE SEQUENCE [LARGE SCALE GENOMIC DNA]</scope>
    <source>
        <strain evidence="2 4">JCM18114</strain>
    </source>
</reference>
<reference evidence="3" key="3">
    <citation type="journal article" date="2022" name="BMC Genomics">
        <title>Comparative genome analysis of mycobacteria focusing on tRNA and non-coding RNA.</title>
        <authorList>
            <person name="Behra P.R.K."/>
            <person name="Pettersson B.M.F."/>
            <person name="Ramesh M."/>
            <person name="Das S."/>
            <person name="Dasgupta S."/>
            <person name="Kirsebom L.A."/>
        </authorList>
    </citation>
    <scope>NUCLEOTIDE SEQUENCE</scope>
    <source>
        <strain evidence="3">DSM 44203</strain>
    </source>
</reference>
<dbReference type="Pfam" id="PF03448">
    <property type="entry name" value="MgtE_N"/>
    <property type="match status" value="1"/>
</dbReference>
<dbReference type="EMBL" id="JACKTI010000019">
    <property type="protein sequence ID" value="MCV7022454.1"/>
    <property type="molecule type" value="Genomic_DNA"/>
</dbReference>
<evidence type="ECO:0000313" key="5">
    <source>
        <dbReference type="Proteomes" id="UP001207528"/>
    </source>
</evidence>
<protein>
    <submittedName>
        <fullName evidence="3">Magnesium transporter</fullName>
    </submittedName>
</protein>
<keyword evidence="4" id="KW-1185">Reference proteome</keyword>
<dbReference type="InterPro" id="IPR038076">
    <property type="entry name" value="MgtE_N_sf"/>
</dbReference>
<organism evidence="3 5">
    <name type="scientific">Mycolicibacterium novocastrense</name>
    <name type="common">Mycobacterium novocastrense</name>
    <dbReference type="NCBI Taxonomy" id="59813"/>
    <lineage>
        <taxon>Bacteria</taxon>
        <taxon>Bacillati</taxon>
        <taxon>Actinomycetota</taxon>
        <taxon>Actinomycetes</taxon>
        <taxon>Mycobacteriales</taxon>
        <taxon>Mycobacteriaceae</taxon>
        <taxon>Mycolicibacterium</taxon>
    </lineage>
</organism>
<evidence type="ECO:0000313" key="2">
    <source>
        <dbReference type="EMBL" id="GAT08117.1"/>
    </source>
</evidence>
<dbReference type="RefSeq" id="WP_067387879.1">
    <property type="nucleotide sequence ID" value="NZ_BCTA01000021.1"/>
</dbReference>
<dbReference type="Gene3D" id="1.25.60.10">
    <property type="entry name" value="MgtE N-terminal domain-like"/>
    <property type="match status" value="1"/>
</dbReference>
<dbReference type="InterPro" id="IPR006668">
    <property type="entry name" value="Mg_transptr_MgtE_intracell_dom"/>
</dbReference>
<gene>
    <name evidence="3" type="ORF">H7I77_03690</name>
    <name evidence="2" type="ORF">RMCN_1250</name>
</gene>
<dbReference type="Proteomes" id="UP001207528">
    <property type="component" value="Unassembled WGS sequence"/>
</dbReference>
<dbReference type="AlphaFoldDB" id="A0AAW5SE16"/>
<proteinExistence type="predicted"/>
<evidence type="ECO:0000313" key="3">
    <source>
        <dbReference type="EMBL" id="MCV7022454.1"/>
    </source>
</evidence>
<name>A0AAW5SE16_MYCNV</name>
<sequence>MLLLSRIVRREVVGQDGRTIGRVADVTARPDGDAGLPLAEHVVLSRRRGHQVLVPCHAVNFVHPQHIRLNAEGESLSVAAGCLADDEIMLVRDVLDTQIVDITGQRLTRVADVVLARRHDGRLEVVGVEVGFDAVLRRLGLGWLAKRLPADAVAWTDLHLTSERGHTIALGTPRSAIHLLDPRALAALVARLDTESAAEVLGTKEAAVAADVLQASHPADAERILRALTESKAADVVAAMPTDHATRWRDRLSASPLLRNRHFLRFGVWPRRRHGAR</sequence>
<accession>A0AAW5SE16</accession>
<reference evidence="3" key="2">
    <citation type="submission" date="2020-07" db="EMBL/GenBank/DDBJ databases">
        <authorList>
            <person name="Pettersson B.M.F."/>
            <person name="Behra P.R.K."/>
            <person name="Ramesh M."/>
            <person name="Das S."/>
            <person name="Dasgupta S."/>
            <person name="Kirsebom L.A."/>
        </authorList>
    </citation>
    <scope>NUCLEOTIDE SEQUENCE</scope>
    <source>
        <strain evidence="3">DSM 44203</strain>
    </source>
</reference>
<evidence type="ECO:0000313" key="4">
    <source>
        <dbReference type="Proteomes" id="UP000069773"/>
    </source>
</evidence>
<feature type="domain" description="Magnesium transporter MgtE intracellular" evidence="1">
    <location>
        <begin position="180"/>
        <end position="253"/>
    </location>
</feature>
<dbReference type="EMBL" id="BCTA01000021">
    <property type="protein sequence ID" value="GAT08117.1"/>
    <property type="molecule type" value="Genomic_DNA"/>
</dbReference>
<evidence type="ECO:0000259" key="1">
    <source>
        <dbReference type="Pfam" id="PF03448"/>
    </source>
</evidence>
<comment type="caution">
    <text evidence="3">The sequence shown here is derived from an EMBL/GenBank/DDBJ whole genome shotgun (WGS) entry which is preliminary data.</text>
</comment>
<dbReference type="SUPFAM" id="SSF158791">
    <property type="entry name" value="MgtE N-terminal domain-like"/>
    <property type="match status" value="1"/>
</dbReference>
<dbReference type="Proteomes" id="UP000069773">
    <property type="component" value="Unassembled WGS sequence"/>
</dbReference>